<dbReference type="Gene3D" id="2.60.40.2500">
    <property type="match status" value="1"/>
</dbReference>
<dbReference type="EMBL" id="JACIJD010000028">
    <property type="protein sequence ID" value="MBB5696052.1"/>
    <property type="molecule type" value="Genomic_DNA"/>
</dbReference>
<dbReference type="Proteomes" id="UP000580654">
    <property type="component" value="Unassembled WGS sequence"/>
</dbReference>
<dbReference type="RefSeq" id="WP_184521158.1">
    <property type="nucleotide sequence ID" value="NZ_JACIJD010000028.1"/>
</dbReference>
<gene>
    <name evidence="5" type="ORF">FHS87_004120</name>
</gene>
<dbReference type="InterPro" id="IPR038161">
    <property type="entry name" value="VirB9/CagX/TrbG_C_sf"/>
</dbReference>
<name>A0A840YLM8_9PROT</name>
<dbReference type="InterPro" id="IPR033645">
    <property type="entry name" value="VirB9/CagX/TrbG_C"/>
</dbReference>
<evidence type="ECO:0000256" key="1">
    <source>
        <dbReference type="ARBA" id="ARBA00006135"/>
    </source>
</evidence>
<feature type="compositionally biased region" description="Polar residues" evidence="3">
    <location>
        <begin position="324"/>
        <end position="333"/>
    </location>
</feature>
<protein>
    <submittedName>
        <fullName evidence="5">Type IV secretion system protein VirB9</fullName>
    </submittedName>
</protein>
<reference evidence="5 6" key="1">
    <citation type="submission" date="2020-08" db="EMBL/GenBank/DDBJ databases">
        <title>Genomic Encyclopedia of Type Strains, Phase IV (KMG-IV): sequencing the most valuable type-strain genomes for metagenomic binning, comparative biology and taxonomic classification.</title>
        <authorList>
            <person name="Goeker M."/>
        </authorList>
    </citation>
    <scope>NUCLEOTIDE SEQUENCE [LARGE SCALE GENOMIC DNA]</scope>
    <source>
        <strain evidence="5 6">DSM 25622</strain>
    </source>
</reference>
<evidence type="ECO:0000256" key="3">
    <source>
        <dbReference type="SAM" id="MobiDB-lite"/>
    </source>
</evidence>
<evidence type="ECO:0000313" key="6">
    <source>
        <dbReference type="Proteomes" id="UP000580654"/>
    </source>
</evidence>
<dbReference type="CDD" id="cd06911">
    <property type="entry name" value="VirB9_CagX_TrbG"/>
    <property type="match status" value="1"/>
</dbReference>
<evidence type="ECO:0000256" key="4">
    <source>
        <dbReference type="SAM" id="SignalP"/>
    </source>
</evidence>
<sequence>MSRALTLALGATLSLPGPVLAAETPAPCGPDPRERCVAFSPGQIVRIYAAPGATLAIELPAAERVAFVGTSDNQLLQGGEAVERVAAGGDGSSTADPNLMTSVPRTDGATGNFVMIKPLRHLEPQPFTVLAWWVNPTNQARELRRHTFELRTRPGELTEDVPDTFFAVRFSDPVGERIVAEAERRAVQKEASERWAAQRAEREQRAAAARLVQAAALGTTRQNTAYDGQGTATDRTALAPAPSATAPAIWDDGQRTYLRYPGNRRPPMPYQVLADGTEAVVGQSTNPDPTTNGNILVLHGVFPMLRLRDGDNVLCIVNRAYDPTGQNPGTGTVSPDVLRVSRSTPQREAPRAARR</sequence>
<keyword evidence="2 4" id="KW-0732">Signal</keyword>
<dbReference type="InterPro" id="IPR010258">
    <property type="entry name" value="Conjugal_tfr_TrbG/VirB9/CagX"/>
</dbReference>
<comment type="caution">
    <text evidence="5">The sequence shown here is derived from an EMBL/GenBank/DDBJ whole genome shotgun (WGS) entry which is preliminary data.</text>
</comment>
<accession>A0A840YLM8</accession>
<dbReference type="Pfam" id="PF03524">
    <property type="entry name" value="CagX"/>
    <property type="match status" value="1"/>
</dbReference>
<dbReference type="AlphaFoldDB" id="A0A840YLM8"/>
<evidence type="ECO:0000313" key="5">
    <source>
        <dbReference type="EMBL" id="MBB5696052.1"/>
    </source>
</evidence>
<feature type="chain" id="PRO_5033037150" evidence="4">
    <location>
        <begin position="22"/>
        <end position="355"/>
    </location>
</feature>
<feature type="region of interest" description="Disordered" evidence="3">
    <location>
        <begin position="321"/>
        <end position="355"/>
    </location>
</feature>
<proteinExistence type="inferred from homology"/>
<keyword evidence="6" id="KW-1185">Reference proteome</keyword>
<comment type="similarity">
    <text evidence="1">Belongs to the TrbG/VirB9 family.</text>
</comment>
<evidence type="ECO:0000256" key="2">
    <source>
        <dbReference type="ARBA" id="ARBA00022729"/>
    </source>
</evidence>
<organism evidence="5 6">
    <name type="scientific">Muricoccus pecuniae</name>
    <dbReference type="NCBI Taxonomy" id="693023"/>
    <lineage>
        <taxon>Bacteria</taxon>
        <taxon>Pseudomonadati</taxon>
        <taxon>Pseudomonadota</taxon>
        <taxon>Alphaproteobacteria</taxon>
        <taxon>Acetobacterales</taxon>
        <taxon>Roseomonadaceae</taxon>
        <taxon>Muricoccus</taxon>
    </lineage>
</organism>
<feature type="signal peptide" evidence="4">
    <location>
        <begin position="1"/>
        <end position="21"/>
    </location>
</feature>